<dbReference type="Pfam" id="PF16123">
    <property type="entry name" value="HAGH_C"/>
    <property type="match status" value="1"/>
</dbReference>
<keyword evidence="7" id="KW-0378">Hydrolase</keyword>
<dbReference type="Proteomes" id="UP000094236">
    <property type="component" value="Unassembled WGS sequence"/>
</dbReference>
<dbReference type="Pfam" id="PF00753">
    <property type="entry name" value="Lactamase_B"/>
    <property type="match status" value="1"/>
</dbReference>
<evidence type="ECO:0000256" key="9">
    <source>
        <dbReference type="ARBA" id="ARBA00031044"/>
    </source>
</evidence>
<dbReference type="GO" id="GO:0046872">
    <property type="term" value="F:metal ion binding"/>
    <property type="evidence" value="ECO:0007669"/>
    <property type="project" value="UniProtKB-KW"/>
</dbReference>
<dbReference type="SUPFAM" id="SSF56281">
    <property type="entry name" value="Metallo-hydrolase/oxidoreductase"/>
    <property type="match status" value="1"/>
</dbReference>
<evidence type="ECO:0000256" key="7">
    <source>
        <dbReference type="ARBA" id="ARBA00022801"/>
    </source>
</evidence>
<proteinExistence type="inferred from homology"/>
<evidence type="ECO:0000256" key="4">
    <source>
        <dbReference type="ARBA" id="ARBA00006759"/>
    </source>
</evidence>
<evidence type="ECO:0000256" key="8">
    <source>
        <dbReference type="ARBA" id="ARBA00022833"/>
    </source>
</evidence>
<dbReference type="EC" id="3.1.2.6" evidence="5"/>
<dbReference type="Gene3D" id="3.60.15.10">
    <property type="entry name" value="Ribonuclease Z/Hydroxyacylglutathione hydrolase-like"/>
    <property type="match status" value="1"/>
</dbReference>
<evidence type="ECO:0000256" key="3">
    <source>
        <dbReference type="ARBA" id="ARBA00004963"/>
    </source>
</evidence>
<evidence type="ECO:0000256" key="1">
    <source>
        <dbReference type="ARBA" id="ARBA00001623"/>
    </source>
</evidence>
<comment type="similarity">
    <text evidence="4">Belongs to the metallo-beta-lactamase superfamily. Glyoxalase II family.</text>
</comment>
<dbReference type="GO" id="GO:0004416">
    <property type="term" value="F:hydroxyacylglutathione hydrolase activity"/>
    <property type="evidence" value="ECO:0007669"/>
    <property type="project" value="UniProtKB-EC"/>
</dbReference>
<feature type="domain" description="Metallo-beta-lactamase" evidence="10">
    <location>
        <begin position="14"/>
        <end position="177"/>
    </location>
</feature>
<evidence type="ECO:0000313" key="12">
    <source>
        <dbReference type="Proteomes" id="UP000094236"/>
    </source>
</evidence>
<dbReference type="STRING" id="669874.A0A1E4TPX6"/>
<comment type="pathway">
    <text evidence="3">Secondary metabolite metabolism; methylglyoxal degradation; (R)-lactate from methylglyoxal: step 2/2.</text>
</comment>
<dbReference type="EMBL" id="KV454017">
    <property type="protein sequence ID" value="ODV93800.1"/>
    <property type="molecule type" value="Genomic_DNA"/>
</dbReference>
<sequence>MHVRFIPMRWGSGDNYCYVITDSQSKDSWIIDPAEPDDIVPTLEKLSNDISLKAIVNTHHHWDHSNGNKFFSIKYKGLPIIAGKDSPLVTYTPSHNEVIQLGTNIEIKALHTPCHTQDSICYYAIDKQTNEKCVFTGDTLFTSGCGRFFEGTAKEMNKCLNDILSSLPDDTVVYPGHEYTASNCNFSLKVMPRNKELQELAKFANKHEFATGHFTIKDEKLFNPFFRLNKDKEVVDFCKGLADPIQIMDFLRTAKNNS</sequence>
<dbReference type="CDD" id="cd07723">
    <property type="entry name" value="hydroxyacylglutathione_hydrolase_MBL-fold"/>
    <property type="match status" value="1"/>
</dbReference>
<protein>
    <recommendedName>
        <fullName evidence="5">hydroxyacylglutathione hydrolase</fullName>
        <ecNumber evidence="5">3.1.2.6</ecNumber>
    </recommendedName>
    <alternativeName>
        <fullName evidence="9">Glyoxalase II</fullName>
    </alternativeName>
</protein>
<accession>A0A1E4TPX6</accession>
<organism evidence="11 12">
    <name type="scientific">Pachysolen tannophilus NRRL Y-2460</name>
    <dbReference type="NCBI Taxonomy" id="669874"/>
    <lineage>
        <taxon>Eukaryota</taxon>
        <taxon>Fungi</taxon>
        <taxon>Dikarya</taxon>
        <taxon>Ascomycota</taxon>
        <taxon>Saccharomycotina</taxon>
        <taxon>Pichiomycetes</taxon>
        <taxon>Pachysolenaceae</taxon>
        <taxon>Pachysolen</taxon>
    </lineage>
</organism>
<dbReference type="PANTHER" id="PTHR11935">
    <property type="entry name" value="BETA LACTAMASE DOMAIN"/>
    <property type="match status" value="1"/>
</dbReference>
<keyword evidence="12" id="KW-1185">Reference proteome</keyword>
<evidence type="ECO:0000256" key="2">
    <source>
        <dbReference type="ARBA" id="ARBA00001947"/>
    </source>
</evidence>
<evidence type="ECO:0000259" key="10">
    <source>
        <dbReference type="SMART" id="SM00849"/>
    </source>
</evidence>
<evidence type="ECO:0000256" key="6">
    <source>
        <dbReference type="ARBA" id="ARBA00022723"/>
    </source>
</evidence>
<comment type="catalytic activity">
    <reaction evidence="1">
        <text>an S-(2-hydroxyacyl)glutathione + H2O = a 2-hydroxy carboxylate + glutathione + H(+)</text>
        <dbReference type="Rhea" id="RHEA:21864"/>
        <dbReference type="ChEBI" id="CHEBI:15377"/>
        <dbReference type="ChEBI" id="CHEBI:15378"/>
        <dbReference type="ChEBI" id="CHEBI:57925"/>
        <dbReference type="ChEBI" id="CHEBI:58896"/>
        <dbReference type="ChEBI" id="CHEBI:71261"/>
        <dbReference type="EC" id="3.1.2.6"/>
    </reaction>
</comment>
<comment type="cofactor">
    <cofactor evidence="2">
        <name>Zn(2+)</name>
        <dbReference type="ChEBI" id="CHEBI:29105"/>
    </cofactor>
</comment>
<dbReference type="SMART" id="SM00849">
    <property type="entry name" value="Lactamase_B"/>
    <property type="match status" value="1"/>
</dbReference>
<dbReference type="InterPro" id="IPR001279">
    <property type="entry name" value="Metallo-B-lactamas"/>
</dbReference>
<evidence type="ECO:0000256" key="5">
    <source>
        <dbReference type="ARBA" id="ARBA00011917"/>
    </source>
</evidence>
<dbReference type="InterPro" id="IPR035680">
    <property type="entry name" value="Clx_II_MBL"/>
</dbReference>
<dbReference type="UniPathway" id="UPA00619">
    <property type="reaction ID" value="UER00676"/>
</dbReference>
<evidence type="ECO:0000313" key="11">
    <source>
        <dbReference type="EMBL" id="ODV93800.1"/>
    </source>
</evidence>
<dbReference type="InterPro" id="IPR036866">
    <property type="entry name" value="RibonucZ/Hydroxyglut_hydro"/>
</dbReference>
<dbReference type="OrthoDB" id="515692at2759"/>
<dbReference type="AlphaFoldDB" id="A0A1E4TPX6"/>
<name>A0A1E4TPX6_PACTA</name>
<reference evidence="12" key="1">
    <citation type="submission" date="2016-05" db="EMBL/GenBank/DDBJ databases">
        <title>Comparative genomics of biotechnologically important yeasts.</title>
        <authorList>
            <consortium name="DOE Joint Genome Institute"/>
            <person name="Riley R."/>
            <person name="Haridas S."/>
            <person name="Wolfe K.H."/>
            <person name="Lopes M.R."/>
            <person name="Hittinger C.T."/>
            <person name="Goker M."/>
            <person name="Salamov A."/>
            <person name="Wisecaver J."/>
            <person name="Long T.M."/>
            <person name="Aerts A.L."/>
            <person name="Barry K."/>
            <person name="Choi C."/>
            <person name="Clum A."/>
            <person name="Coughlan A.Y."/>
            <person name="Deshpande S."/>
            <person name="Douglass A.P."/>
            <person name="Hanson S.J."/>
            <person name="Klenk H.-P."/>
            <person name="Labutti K."/>
            <person name="Lapidus A."/>
            <person name="Lindquist E."/>
            <person name="Lipzen A."/>
            <person name="Meier-Kolthoff J.P."/>
            <person name="Ohm R.A."/>
            <person name="Otillar R.P."/>
            <person name="Pangilinan J."/>
            <person name="Peng Y."/>
            <person name="Rokas A."/>
            <person name="Rosa C.A."/>
            <person name="Scheuner C."/>
            <person name="Sibirny A.A."/>
            <person name="Slot J.C."/>
            <person name="Stielow J.B."/>
            <person name="Sun H."/>
            <person name="Kurtzman C.P."/>
            <person name="Blackwell M."/>
            <person name="Grigoriev I.V."/>
            <person name="Jeffries T.W."/>
        </authorList>
    </citation>
    <scope>NUCLEOTIDE SEQUENCE [LARGE SCALE GENOMIC DNA]</scope>
    <source>
        <strain evidence="12">NRRL Y-2460</strain>
    </source>
</reference>
<dbReference type="InterPro" id="IPR032282">
    <property type="entry name" value="HAGH_C"/>
</dbReference>
<keyword evidence="8" id="KW-0862">Zinc</keyword>
<keyword evidence="6" id="KW-0479">Metal-binding</keyword>
<dbReference type="PANTHER" id="PTHR11935:SF94">
    <property type="entry name" value="TENZING NORGAY, ISOFORM C"/>
    <property type="match status" value="1"/>
</dbReference>
<gene>
    <name evidence="11" type="ORF">PACTADRAFT_51549</name>
</gene>